<dbReference type="Proteomes" id="UP000023623">
    <property type="component" value="Unassembled WGS sequence"/>
</dbReference>
<evidence type="ECO:0000313" key="1">
    <source>
        <dbReference type="EMBL" id="EZF73685.1"/>
    </source>
</evidence>
<dbReference type="AlphaFoldDB" id="A0A022XSJ1"/>
<accession>A0A022XSJ1</accession>
<dbReference type="EMBL" id="KK208856">
    <property type="protein sequence ID" value="EZF73685.1"/>
    <property type="molecule type" value="Genomic_DNA"/>
</dbReference>
<dbReference type="HOGENOM" id="CLU_705910_0_0_1"/>
<protein>
    <submittedName>
        <fullName evidence="1">Uncharacterized protein</fullName>
    </submittedName>
</protein>
<keyword evidence="2" id="KW-1185">Reference proteome</keyword>
<gene>
    <name evidence="1" type="ORF">H105_04491</name>
</gene>
<sequence>MHLEEPEFDVNYMIASLGFRKELPKRPVNQDTIRSALLAFQSILEHRISPSTRNIIKKSSGHARRWLKDSGDTPPGDILSKFITQMIDTYFTLCHPEIHMIEKISRIARKAAQLADDYPDFSPLYSMLFEYTDVMVPISKVLKCKKCFGPNAYNISLPVVDNDAFWIKVKQCLLLNEKNRNQLPLNYIPMDRHRLHDRASHMPPGESSRIKSWLARVCSIVGWDVKDIEWQIINYADFHESPCGPRMFFRTGRWCHLAKHTLQIREQIDDLKHTSGRDSDFSSEVGPYASRVVDLVEKKWFRALSVTGSYEFSDVALSSIERTRQGEYNYTPSVCRDFRQKQLFDPAELIVTEPLMVSRPFRYGRQQRGSRRARKRRAR</sequence>
<dbReference type="OrthoDB" id="4194525at2759"/>
<reference evidence="1 2" key="1">
    <citation type="submission" date="2014-02" db="EMBL/GenBank/DDBJ databases">
        <title>The Genome Sequence of Trichophyton rubrum (morphotype soudanense) CBS 452.61.</title>
        <authorList>
            <consortium name="The Broad Institute Genomics Platform"/>
            <person name="Cuomo C.A."/>
            <person name="White T.C."/>
            <person name="Graser Y."/>
            <person name="Martinez-Rossi N."/>
            <person name="Heitman J."/>
            <person name="Young S.K."/>
            <person name="Zeng Q."/>
            <person name="Gargeya S."/>
            <person name="Abouelleil A."/>
            <person name="Alvarado L."/>
            <person name="Chapman S.B."/>
            <person name="Gainer-Dewar J."/>
            <person name="Goldberg J."/>
            <person name="Griggs A."/>
            <person name="Gujja S."/>
            <person name="Hansen M."/>
            <person name="Howarth C."/>
            <person name="Imamovic A."/>
            <person name="Larimer J."/>
            <person name="Martinez D."/>
            <person name="Murphy C."/>
            <person name="Pearson M.D."/>
            <person name="Persinoti G."/>
            <person name="Poon T."/>
            <person name="Priest M."/>
            <person name="Roberts A.D."/>
            <person name="Saif S."/>
            <person name="Shea T.D."/>
            <person name="Sykes S.N."/>
            <person name="Wortman J."/>
            <person name="Nusbaum C."/>
            <person name="Birren B."/>
        </authorList>
    </citation>
    <scope>NUCLEOTIDE SEQUENCE [LARGE SCALE GENOMIC DNA]</scope>
    <source>
        <strain evidence="1 2">CBS 452.61</strain>
    </source>
</reference>
<evidence type="ECO:0000313" key="2">
    <source>
        <dbReference type="Proteomes" id="UP000023623"/>
    </source>
</evidence>
<organism evidence="1 2">
    <name type="scientific">Trichophyton soudanense CBS 452.61</name>
    <dbReference type="NCBI Taxonomy" id="1215331"/>
    <lineage>
        <taxon>Eukaryota</taxon>
        <taxon>Fungi</taxon>
        <taxon>Dikarya</taxon>
        <taxon>Ascomycota</taxon>
        <taxon>Pezizomycotina</taxon>
        <taxon>Eurotiomycetes</taxon>
        <taxon>Eurotiomycetidae</taxon>
        <taxon>Onygenales</taxon>
        <taxon>Arthrodermataceae</taxon>
        <taxon>Trichophyton</taxon>
    </lineage>
</organism>
<name>A0A022XSJ1_TRISD</name>
<proteinExistence type="predicted"/>